<dbReference type="Proteomes" id="UP001164929">
    <property type="component" value="Chromosome 12"/>
</dbReference>
<evidence type="ECO:0000313" key="2">
    <source>
        <dbReference type="EMBL" id="KAJ6976787.1"/>
    </source>
</evidence>
<protein>
    <submittedName>
        <fullName evidence="1">Uncharacterized protein</fullName>
    </submittedName>
</protein>
<gene>
    <name evidence="1" type="ORF">NC653_028831</name>
    <name evidence="2" type="ORF">NC653_028836</name>
</gene>
<comment type="caution">
    <text evidence="1">The sequence shown here is derived from an EMBL/GenBank/DDBJ whole genome shotgun (WGS) entry which is preliminary data.</text>
</comment>
<evidence type="ECO:0000313" key="1">
    <source>
        <dbReference type="EMBL" id="KAJ6976782.1"/>
    </source>
</evidence>
<dbReference type="AlphaFoldDB" id="A0AAD6M120"/>
<dbReference type="EMBL" id="JAQIZT010000012">
    <property type="protein sequence ID" value="KAJ6976787.1"/>
    <property type="molecule type" value="Genomic_DNA"/>
</dbReference>
<name>A0AAD6M120_9ROSI</name>
<proteinExistence type="predicted"/>
<sequence>MSNNKNRKNKMSTRKLSFLSSLFSLTTWLMFFSIITATSFLDLHMAEKKYDILQNSPED</sequence>
<keyword evidence="3" id="KW-1185">Reference proteome</keyword>
<reference evidence="1" key="1">
    <citation type="journal article" date="2023" name="Mol. Ecol. Resour.">
        <title>Chromosome-level genome assembly of a triploid poplar Populus alba 'Berolinensis'.</title>
        <authorList>
            <person name="Chen S."/>
            <person name="Yu Y."/>
            <person name="Wang X."/>
            <person name="Wang S."/>
            <person name="Zhang T."/>
            <person name="Zhou Y."/>
            <person name="He R."/>
            <person name="Meng N."/>
            <person name="Wang Y."/>
            <person name="Liu W."/>
            <person name="Liu Z."/>
            <person name="Liu J."/>
            <person name="Guo Q."/>
            <person name="Huang H."/>
            <person name="Sederoff R.R."/>
            <person name="Wang G."/>
            <person name="Qu G."/>
            <person name="Chen S."/>
        </authorList>
    </citation>
    <scope>NUCLEOTIDE SEQUENCE</scope>
    <source>
        <strain evidence="1">SC-2020</strain>
    </source>
</reference>
<accession>A0AAD6M120</accession>
<organism evidence="1 3">
    <name type="scientific">Populus alba x Populus x berolinensis</name>
    <dbReference type="NCBI Taxonomy" id="444605"/>
    <lineage>
        <taxon>Eukaryota</taxon>
        <taxon>Viridiplantae</taxon>
        <taxon>Streptophyta</taxon>
        <taxon>Embryophyta</taxon>
        <taxon>Tracheophyta</taxon>
        <taxon>Spermatophyta</taxon>
        <taxon>Magnoliopsida</taxon>
        <taxon>eudicotyledons</taxon>
        <taxon>Gunneridae</taxon>
        <taxon>Pentapetalae</taxon>
        <taxon>rosids</taxon>
        <taxon>fabids</taxon>
        <taxon>Malpighiales</taxon>
        <taxon>Salicaceae</taxon>
        <taxon>Saliceae</taxon>
        <taxon>Populus</taxon>
    </lineage>
</organism>
<evidence type="ECO:0000313" key="3">
    <source>
        <dbReference type="Proteomes" id="UP001164929"/>
    </source>
</evidence>
<dbReference type="EMBL" id="JAQIZT010000012">
    <property type="protein sequence ID" value="KAJ6976782.1"/>
    <property type="molecule type" value="Genomic_DNA"/>
</dbReference>